<evidence type="ECO:0000256" key="18">
    <source>
        <dbReference type="ARBA" id="ARBA00045078"/>
    </source>
</evidence>
<dbReference type="GO" id="GO:0016757">
    <property type="term" value="F:glycosyltransferase activity"/>
    <property type="evidence" value="ECO:0007669"/>
    <property type="project" value="UniProtKB-KW"/>
</dbReference>
<feature type="region of interest" description="Disordered" evidence="19">
    <location>
        <begin position="53"/>
        <end position="77"/>
    </location>
</feature>
<feature type="transmembrane region" description="Helical" evidence="20">
    <location>
        <begin position="185"/>
        <end position="202"/>
    </location>
</feature>
<evidence type="ECO:0000256" key="5">
    <source>
        <dbReference type="ARBA" id="ARBA00013225"/>
    </source>
</evidence>
<comment type="pathway">
    <text evidence="3">Protein modification; protein glycosylation.</text>
</comment>
<evidence type="ECO:0000256" key="13">
    <source>
        <dbReference type="ARBA" id="ARBA00022989"/>
    </source>
</evidence>
<reference evidence="21" key="1">
    <citation type="submission" date="2021-01" db="EMBL/GenBank/DDBJ databases">
        <authorList>
            <person name="Corre E."/>
            <person name="Pelletier E."/>
            <person name="Niang G."/>
            <person name="Scheremetjew M."/>
            <person name="Finn R."/>
            <person name="Kale V."/>
            <person name="Holt S."/>
            <person name="Cochrane G."/>
            <person name="Meng A."/>
            <person name="Brown T."/>
            <person name="Cohen L."/>
        </authorList>
    </citation>
    <scope>NUCLEOTIDE SEQUENCE</scope>
    <source>
        <strain evidence="21">WS</strain>
    </source>
</reference>
<dbReference type="CDD" id="cd06855">
    <property type="entry name" value="GT_GPT_euk"/>
    <property type="match status" value="1"/>
</dbReference>
<dbReference type="PANTHER" id="PTHR10571">
    <property type="entry name" value="UDP-N-ACETYLGLUCOSAMINE--DOLICHYL-PHOSPHATE N-ACETYLGLUCOSAMINEPHOSPHOTRANSFERASE"/>
    <property type="match status" value="1"/>
</dbReference>
<dbReference type="GO" id="GO:0046872">
    <property type="term" value="F:metal ion binding"/>
    <property type="evidence" value="ECO:0007669"/>
    <property type="project" value="UniProtKB-KW"/>
</dbReference>
<comment type="function">
    <text evidence="17">UDP-N-acetylglucosamine--dolichyl-phosphate N-acetylglucosaminephosphotransferase that operates in the biosynthetic pathway of dolichol-linked oligosaccharides, the glycan precursors employed in protein asparagine (N)-glycosylation. The assembly of dolichol-linked oligosaccharides begins on the cytosolic side of the endoplasmic reticulum membrane and finishes in its lumen. The sequential addition of sugars to dolichol pyrophosphate produces dolichol-linked oligosaccharides containing fourteen sugars, including two GlcNAcs, nine mannoses and three glucoses. Once assembled, the oligosaccharide is transferred from the lipid to nascent proteins by oligosaccharyltransferases. Catalyzes the initial step of dolichol-linked oligosaccharide biosynthesis, transfering GlcNAc-1-P from cytosolic UDP-GlcNAc onto the carrier lipid dolichyl phosphate (P-dolichol), yielding GlcNAc-P-P-dolichol embedded in the cytoplasmic leaflet of the endoplasmic reticulum membrane.</text>
</comment>
<evidence type="ECO:0000313" key="21">
    <source>
        <dbReference type="EMBL" id="CAD9080825.1"/>
    </source>
</evidence>
<comment type="catalytic activity">
    <reaction evidence="18">
        <text>a di-trans,poly-cis-dolichyl phosphate + UDP-N-acetyl-alpha-D-glucosamine = an N-acetyl-alpha-D-glucosaminyl-diphospho-di-trans,poly-cis-dolichol + UMP</text>
        <dbReference type="Rhea" id="RHEA:13289"/>
        <dbReference type="Rhea" id="RHEA-COMP:19498"/>
        <dbReference type="Rhea" id="RHEA-COMP:19507"/>
        <dbReference type="ChEBI" id="CHEBI:57683"/>
        <dbReference type="ChEBI" id="CHEBI:57705"/>
        <dbReference type="ChEBI" id="CHEBI:57865"/>
        <dbReference type="ChEBI" id="CHEBI:58427"/>
        <dbReference type="EC" id="2.7.8.15"/>
    </reaction>
    <physiologicalReaction direction="left-to-right" evidence="18">
        <dbReference type="Rhea" id="RHEA:13290"/>
    </physiologicalReaction>
</comment>
<comment type="cofactor">
    <cofactor evidence="1">
        <name>Mg(2+)</name>
        <dbReference type="ChEBI" id="CHEBI:18420"/>
    </cofactor>
</comment>
<feature type="transmembrane region" description="Helical" evidence="20">
    <location>
        <begin position="23"/>
        <end position="43"/>
    </location>
</feature>
<evidence type="ECO:0000256" key="19">
    <source>
        <dbReference type="SAM" id="MobiDB-lite"/>
    </source>
</evidence>
<evidence type="ECO:0000256" key="14">
    <source>
        <dbReference type="ARBA" id="ARBA00023136"/>
    </source>
</evidence>
<evidence type="ECO:0000256" key="20">
    <source>
        <dbReference type="SAM" id="Phobius"/>
    </source>
</evidence>
<keyword evidence="10" id="KW-0479">Metal-binding</keyword>
<feature type="transmembrane region" description="Helical" evidence="20">
    <location>
        <begin position="157"/>
        <end position="173"/>
    </location>
</feature>
<keyword evidence="12" id="KW-0460">Magnesium</keyword>
<organism evidence="21">
    <name type="scientific">Percolomonas cosmopolitus</name>
    <dbReference type="NCBI Taxonomy" id="63605"/>
    <lineage>
        <taxon>Eukaryota</taxon>
        <taxon>Discoba</taxon>
        <taxon>Heterolobosea</taxon>
        <taxon>Tetramitia</taxon>
        <taxon>Eutetramitia</taxon>
        <taxon>Percolomonadidae</taxon>
        <taxon>Percolomonas</taxon>
    </lineage>
</organism>
<evidence type="ECO:0000256" key="10">
    <source>
        <dbReference type="ARBA" id="ARBA00022723"/>
    </source>
</evidence>
<accession>A0A7S1PFK6</accession>
<keyword evidence="7" id="KW-0328">Glycosyltransferase</keyword>
<feature type="transmembrane region" description="Helical" evidence="20">
    <location>
        <begin position="309"/>
        <end position="327"/>
    </location>
</feature>
<feature type="transmembrane region" description="Helical" evidence="20">
    <location>
        <begin position="83"/>
        <end position="101"/>
    </location>
</feature>
<keyword evidence="9 20" id="KW-0812">Transmembrane</keyword>
<feature type="transmembrane region" description="Helical" evidence="20">
    <location>
        <begin position="276"/>
        <end position="297"/>
    </location>
</feature>
<sequence>MSSTPSDPIPTPIIPSHPNPSNLYILLTVLLLPLGMLLWPYVVRPFLNQNNRKEEKLRKESASESGEKSSNSPHLQPQYTRPIQWSLVLGLVASLTTYLIIPQIQTLTLKAGLSGRDLNKGSATAAQLVPESLGIVPGTIYITTMCCVTLLQSHREYFAGLFSSLFMLYLGFADDVLDLRWRYKLVLPALATLPLLVAYRGITRIVLPRPLRRIFGHSMDLGVLYHVYMWMVAIYCSNAINIYAGINGLEPSQALIIACAVLLHNLIEMKGVHREAHIFSVVCMIPFILTTIPLLYFNWYPSQVFVGDTFTYFAGMTLAVVGILGHFSKTLMLFFIPQWINFFYSVPQLLGVVPCPRHRLPILNELTGQLESSGNWTLVNLTLDLLGPLHEEKLCLVLCMFQIACCAFGFFVRYYASKFFY</sequence>
<evidence type="ECO:0000256" key="17">
    <source>
        <dbReference type="ARBA" id="ARBA00044717"/>
    </source>
</evidence>
<dbReference type="InterPro" id="IPR033895">
    <property type="entry name" value="GPT"/>
</dbReference>
<evidence type="ECO:0000256" key="11">
    <source>
        <dbReference type="ARBA" id="ARBA00022824"/>
    </source>
</evidence>
<dbReference type="UniPathway" id="UPA00378"/>
<evidence type="ECO:0000256" key="1">
    <source>
        <dbReference type="ARBA" id="ARBA00001946"/>
    </source>
</evidence>
<feature type="transmembrane region" description="Helical" evidence="20">
    <location>
        <begin position="223"/>
        <end position="246"/>
    </location>
</feature>
<feature type="compositionally biased region" description="Basic and acidic residues" evidence="19">
    <location>
        <begin position="53"/>
        <end position="67"/>
    </location>
</feature>
<dbReference type="Pfam" id="PF00953">
    <property type="entry name" value="Glycos_transf_4"/>
    <property type="match status" value="1"/>
</dbReference>
<dbReference type="AlphaFoldDB" id="A0A7S1PFK6"/>
<comment type="similarity">
    <text evidence="4">Belongs to the glycosyltransferase 4 family.</text>
</comment>
<dbReference type="EC" id="2.7.8.15" evidence="5"/>
<keyword evidence="13 20" id="KW-1133">Transmembrane helix</keyword>
<dbReference type="GO" id="GO:0006488">
    <property type="term" value="P:dolichol-linked oligosaccharide biosynthetic process"/>
    <property type="evidence" value="ECO:0007669"/>
    <property type="project" value="InterPro"/>
</dbReference>
<evidence type="ECO:0000256" key="8">
    <source>
        <dbReference type="ARBA" id="ARBA00022679"/>
    </source>
</evidence>
<dbReference type="GO" id="GO:0005789">
    <property type="term" value="C:endoplasmic reticulum membrane"/>
    <property type="evidence" value="ECO:0007669"/>
    <property type="project" value="UniProtKB-SubCell"/>
</dbReference>
<dbReference type="GO" id="GO:0003975">
    <property type="term" value="F:UDP-N-acetylglucosamine-dolichyl-phosphate N-acetylglucosaminephosphotransferase activity"/>
    <property type="evidence" value="ECO:0007669"/>
    <property type="project" value="UniProtKB-EC"/>
</dbReference>
<protein>
    <recommendedName>
        <fullName evidence="6">UDP-N-acetylglucosamine--dolichyl-phosphate N-acetylglucosaminephosphotransferase</fullName>
        <ecNumber evidence="5">2.7.8.15</ecNumber>
    </recommendedName>
    <alternativeName>
        <fullName evidence="15">GlcNAc-1-P transferase</fullName>
    </alternativeName>
    <alternativeName>
        <fullName evidence="16">N-acetylglucosamine-1-phosphate transferase</fullName>
    </alternativeName>
</protein>
<feature type="transmembrane region" description="Helical" evidence="20">
    <location>
        <begin position="394"/>
        <end position="416"/>
    </location>
</feature>
<evidence type="ECO:0000256" key="6">
    <source>
        <dbReference type="ARBA" id="ARBA00017659"/>
    </source>
</evidence>
<evidence type="ECO:0000256" key="7">
    <source>
        <dbReference type="ARBA" id="ARBA00022676"/>
    </source>
</evidence>
<keyword evidence="11" id="KW-0256">Endoplasmic reticulum</keyword>
<keyword evidence="14 20" id="KW-0472">Membrane</keyword>
<name>A0A7S1PFK6_9EUKA</name>
<evidence type="ECO:0000256" key="3">
    <source>
        <dbReference type="ARBA" id="ARBA00004922"/>
    </source>
</evidence>
<feature type="transmembrane region" description="Helical" evidence="20">
    <location>
        <begin position="132"/>
        <end position="150"/>
    </location>
</feature>
<evidence type="ECO:0000256" key="4">
    <source>
        <dbReference type="ARBA" id="ARBA00009317"/>
    </source>
</evidence>
<evidence type="ECO:0000256" key="16">
    <source>
        <dbReference type="ARBA" id="ARBA00033238"/>
    </source>
</evidence>
<dbReference type="InterPro" id="IPR000715">
    <property type="entry name" value="Glycosyl_transferase_4"/>
</dbReference>
<keyword evidence="8" id="KW-0808">Transferase</keyword>
<dbReference type="EMBL" id="HBGD01004898">
    <property type="protein sequence ID" value="CAD9080825.1"/>
    <property type="molecule type" value="Transcribed_RNA"/>
</dbReference>
<comment type="subcellular location">
    <subcellularLocation>
        <location evidence="2">Endoplasmic reticulum membrane</location>
        <topology evidence="2">Multi-pass membrane protein</topology>
    </subcellularLocation>
</comment>
<evidence type="ECO:0000256" key="15">
    <source>
        <dbReference type="ARBA" id="ARBA00029567"/>
    </source>
</evidence>
<gene>
    <name evidence="21" type="ORF">PCOS0759_LOCUS4065</name>
</gene>
<dbReference type="PANTHER" id="PTHR10571:SF0">
    <property type="entry name" value="UDP-N-ACETYLGLUCOSAMINE--DOLICHYL-PHOSPHATE N-ACETYLGLUCOSAMINEPHOSPHOTRANSFERASE"/>
    <property type="match status" value="1"/>
</dbReference>
<evidence type="ECO:0000256" key="12">
    <source>
        <dbReference type="ARBA" id="ARBA00022842"/>
    </source>
</evidence>
<evidence type="ECO:0000256" key="2">
    <source>
        <dbReference type="ARBA" id="ARBA00004477"/>
    </source>
</evidence>
<proteinExistence type="inferred from homology"/>
<evidence type="ECO:0000256" key="9">
    <source>
        <dbReference type="ARBA" id="ARBA00022692"/>
    </source>
</evidence>